<feature type="compositionally biased region" description="Low complexity" evidence="3">
    <location>
        <begin position="649"/>
        <end position="687"/>
    </location>
</feature>
<dbReference type="GO" id="GO:0005634">
    <property type="term" value="C:nucleus"/>
    <property type="evidence" value="ECO:0007669"/>
    <property type="project" value="TreeGrafter"/>
</dbReference>
<dbReference type="SUPFAM" id="SSF48371">
    <property type="entry name" value="ARM repeat"/>
    <property type="match status" value="1"/>
</dbReference>
<evidence type="ECO:0000256" key="3">
    <source>
        <dbReference type="SAM" id="MobiDB-lite"/>
    </source>
</evidence>
<feature type="repeat" description="HEAT" evidence="2">
    <location>
        <begin position="62"/>
        <end position="98"/>
    </location>
</feature>
<gene>
    <name evidence="4" type="ORF">D9Q98_001063</name>
</gene>
<feature type="region of interest" description="Disordered" evidence="3">
    <location>
        <begin position="505"/>
        <end position="687"/>
    </location>
</feature>
<dbReference type="PANTHER" id="PTHR10648">
    <property type="entry name" value="SERINE/THREONINE-PROTEIN PHOSPHATASE PP2A 65 KDA REGULATORY SUBUNIT"/>
    <property type="match status" value="1"/>
</dbReference>
<name>A0A9D4Z313_CHLVU</name>
<feature type="compositionally biased region" description="Basic and acidic residues" evidence="3">
    <location>
        <begin position="566"/>
        <end position="575"/>
    </location>
</feature>
<evidence type="ECO:0000313" key="4">
    <source>
        <dbReference type="EMBL" id="KAI3438641.1"/>
    </source>
</evidence>
<keyword evidence="1" id="KW-0677">Repeat</keyword>
<organism evidence="4 5">
    <name type="scientific">Chlorella vulgaris</name>
    <name type="common">Green alga</name>
    <dbReference type="NCBI Taxonomy" id="3077"/>
    <lineage>
        <taxon>Eukaryota</taxon>
        <taxon>Viridiplantae</taxon>
        <taxon>Chlorophyta</taxon>
        <taxon>core chlorophytes</taxon>
        <taxon>Trebouxiophyceae</taxon>
        <taxon>Chlorellales</taxon>
        <taxon>Chlorellaceae</taxon>
        <taxon>Chlorella clade</taxon>
        <taxon>Chlorella</taxon>
    </lineage>
</organism>
<dbReference type="GO" id="GO:0005829">
    <property type="term" value="C:cytosol"/>
    <property type="evidence" value="ECO:0007669"/>
    <property type="project" value="TreeGrafter"/>
</dbReference>
<dbReference type="AlphaFoldDB" id="A0A9D4Z313"/>
<evidence type="ECO:0000256" key="1">
    <source>
        <dbReference type="ARBA" id="ARBA00022737"/>
    </source>
</evidence>
<feature type="repeat" description="HEAT" evidence="2">
    <location>
        <begin position="469"/>
        <end position="507"/>
    </location>
</feature>
<dbReference type="InterPro" id="IPR016024">
    <property type="entry name" value="ARM-type_fold"/>
</dbReference>
<dbReference type="OrthoDB" id="340346at2759"/>
<reference evidence="4" key="2">
    <citation type="submission" date="2020-11" db="EMBL/GenBank/DDBJ databases">
        <authorList>
            <person name="Cecchin M."/>
            <person name="Marcolungo L."/>
            <person name="Rossato M."/>
            <person name="Girolomoni L."/>
            <person name="Cosentino E."/>
            <person name="Cuine S."/>
            <person name="Li-Beisson Y."/>
            <person name="Delledonne M."/>
            <person name="Ballottari M."/>
        </authorList>
    </citation>
    <scope>NUCLEOTIDE SEQUENCE</scope>
    <source>
        <strain evidence="4">211/11P</strain>
        <tissue evidence="4">Whole cell</tissue>
    </source>
</reference>
<dbReference type="InterPro" id="IPR021133">
    <property type="entry name" value="HEAT_type_2"/>
</dbReference>
<protein>
    <submittedName>
        <fullName evidence="4">Uncharacterized protein</fullName>
    </submittedName>
</protein>
<comment type="caution">
    <text evidence="4">The sequence shown here is derived from an EMBL/GenBank/DDBJ whole genome shotgun (WGS) entry which is preliminary data.</text>
</comment>
<dbReference type="GO" id="GO:0000159">
    <property type="term" value="C:protein phosphatase type 2A complex"/>
    <property type="evidence" value="ECO:0007669"/>
    <property type="project" value="TreeGrafter"/>
</dbReference>
<feature type="compositionally biased region" description="Low complexity" evidence="3">
    <location>
        <begin position="539"/>
        <end position="565"/>
    </location>
</feature>
<dbReference type="PROSITE" id="PS50077">
    <property type="entry name" value="HEAT_REPEAT"/>
    <property type="match status" value="2"/>
</dbReference>
<sequence length="880" mass="91414">MSLEEHFPDTALPAEVNVGLSPLQAVMEWAAEGNPPGQRVAYILSIPAAAAESSLGEARNVLLPLLSQLAFDDHPDVKQATAEVLGPLGPILAGKDPELVEMGGSADAMDLLVLSHRLLQDAERGVQEAAASSVAMFAGLLTREHRNEHLSAVVDALMHSYDDEQMQECAVDLLAKVVAVSGRSFPDWCEACALPRMLRLAMHRDYSIRVHSVAGLVQLAACVPEAERTGPLLSAYADLCADQVWSVRQDCAGELAAMAAHLPRQAVRDRLLPLWLALAGDVSAWVQTAAHRQAGPLLASISPEDCTEELLEVFVSAASGAATLPEACAHFLPAVLHNLGMQRWPQLREAVASLAASDSAATRVMLAGSMHQLAAMVGPSLVVADLLPVIQVLSSDEHQAVSDALAVNICPLLAALPPSARLPQLAFLARIHPSGGGGACGPWRMRLVIAQQLSAIAALLGKQGLAEALLPATLRLCEDPVAAVREAAAAQLGLMVGGLLAQAEAQQAEQQEGQGEEQEGQGEEQAPPGQEGPLEDQPEQQPAQQPEQQEQQGQQGPQPQQCPPKQAEEPGERVMHGAGSEQPRQVQEGSEPASKEAQAEEEQLDGGSAAAAAAAAAPAAEDEEDSKLVEGRPEPDAASIVAGAAELLEQQGEQPRAQQEGEQPQEQEQGKQQQEQQQQVQQEQDAADAQAVQWGATANPAAVVQQIVQHMVELQRSGGYRARQTYIAFCTALLLPKAAAAAALPLSALPATPPAGGTAHAATNSLGDTGQATVTESAAPAAAAAQQEAGAILPAPQWPQLEKAVASSGTVLGLLEGAVALAGDRVPNVRLGVARLLAALTVQQPGLAAGPTVTAALVALAADGDRDVQQAAAGRAPAVL</sequence>
<accession>A0A9D4Z313</accession>
<evidence type="ECO:0000256" key="2">
    <source>
        <dbReference type="PROSITE-ProRule" id="PRU00103"/>
    </source>
</evidence>
<proteinExistence type="predicted"/>
<dbReference type="Proteomes" id="UP001055712">
    <property type="component" value="Unassembled WGS sequence"/>
</dbReference>
<dbReference type="InterPro" id="IPR051023">
    <property type="entry name" value="PP2A_Regulatory_Subunit_A"/>
</dbReference>
<reference evidence="4" key="1">
    <citation type="journal article" date="2019" name="Plant J.">
        <title>Chlorella vulgaris genome assembly and annotation reveals the molecular basis for metabolic acclimation to high light conditions.</title>
        <authorList>
            <person name="Cecchin M."/>
            <person name="Marcolungo L."/>
            <person name="Rossato M."/>
            <person name="Girolomoni L."/>
            <person name="Cosentino E."/>
            <person name="Cuine S."/>
            <person name="Li-Beisson Y."/>
            <person name="Delledonne M."/>
            <person name="Ballottari M."/>
        </authorList>
    </citation>
    <scope>NUCLEOTIDE SEQUENCE</scope>
    <source>
        <strain evidence="4">211/11P</strain>
    </source>
</reference>
<dbReference type="EMBL" id="SIDB01000001">
    <property type="protein sequence ID" value="KAI3438641.1"/>
    <property type="molecule type" value="Genomic_DNA"/>
</dbReference>
<feature type="compositionally biased region" description="Basic and acidic residues" evidence="3">
    <location>
        <begin position="626"/>
        <end position="635"/>
    </location>
</feature>
<dbReference type="GO" id="GO:0019888">
    <property type="term" value="F:protein phosphatase regulator activity"/>
    <property type="evidence" value="ECO:0007669"/>
    <property type="project" value="TreeGrafter"/>
</dbReference>
<dbReference type="InterPro" id="IPR011989">
    <property type="entry name" value="ARM-like"/>
</dbReference>
<feature type="compositionally biased region" description="Low complexity" evidence="3">
    <location>
        <begin position="523"/>
        <end position="532"/>
    </location>
</feature>
<dbReference type="Gene3D" id="1.25.10.10">
    <property type="entry name" value="Leucine-rich Repeat Variant"/>
    <property type="match status" value="2"/>
</dbReference>
<dbReference type="PANTHER" id="PTHR10648:SF1">
    <property type="entry name" value="SERINE_THREONINE-PROTEIN PHOSPHATASE 4 REGULATORY SUBUNIT 1"/>
    <property type="match status" value="1"/>
</dbReference>
<keyword evidence="5" id="KW-1185">Reference proteome</keyword>
<feature type="compositionally biased region" description="Low complexity" evidence="3">
    <location>
        <begin position="609"/>
        <end position="619"/>
    </location>
</feature>
<evidence type="ECO:0000313" key="5">
    <source>
        <dbReference type="Proteomes" id="UP001055712"/>
    </source>
</evidence>